<protein>
    <recommendedName>
        <fullName evidence="2">MBD domain-containing protein</fullName>
    </recommendedName>
</protein>
<proteinExistence type="predicted"/>
<dbReference type="InterPro" id="IPR016177">
    <property type="entry name" value="DNA-bd_dom_sf"/>
</dbReference>
<accession>K0SQF4</accession>
<evidence type="ECO:0000313" key="4">
    <source>
        <dbReference type="Proteomes" id="UP000266841"/>
    </source>
</evidence>
<dbReference type="SUPFAM" id="SSF54171">
    <property type="entry name" value="DNA-binding domain"/>
    <property type="match status" value="1"/>
</dbReference>
<feature type="region of interest" description="Disordered" evidence="1">
    <location>
        <begin position="239"/>
        <end position="274"/>
    </location>
</feature>
<evidence type="ECO:0000259" key="2">
    <source>
        <dbReference type="PROSITE" id="PS50982"/>
    </source>
</evidence>
<dbReference type="PROSITE" id="PS50982">
    <property type="entry name" value="MBD"/>
    <property type="match status" value="1"/>
</dbReference>
<dbReference type="Pfam" id="PF03457">
    <property type="entry name" value="HA"/>
    <property type="match status" value="3"/>
</dbReference>
<dbReference type="PANTHER" id="PTHR33418">
    <property type="entry name" value="HELICASE-ASSOCIATED"/>
    <property type="match status" value="1"/>
</dbReference>
<feature type="compositionally biased region" description="Basic and acidic residues" evidence="1">
    <location>
        <begin position="1"/>
        <end position="10"/>
    </location>
</feature>
<dbReference type="EMBL" id="AGNL01012891">
    <property type="protein sequence ID" value="EJK67610.1"/>
    <property type="molecule type" value="Genomic_DNA"/>
</dbReference>
<dbReference type="OrthoDB" id="66498at2759"/>
<dbReference type="Gene3D" id="3.30.890.10">
    <property type="entry name" value="Methyl-cpg-binding Protein 2, Chain A"/>
    <property type="match status" value="1"/>
</dbReference>
<dbReference type="CDD" id="cd00122">
    <property type="entry name" value="MBD"/>
    <property type="match status" value="1"/>
</dbReference>
<dbReference type="Gene3D" id="6.10.140.530">
    <property type="match status" value="3"/>
</dbReference>
<feature type="region of interest" description="Disordered" evidence="1">
    <location>
        <begin position="582"/>
        <end position="621"/>
    </location>
</feature>
<feature type="compositionally biased region" description="Acidic residues" evidence="1">
    <location>
        <begin position="247"/>
        <end position="274"/>
    </location>
</feature>
<sequence length="759" mass="87795">MNEWDREKRPVKNRGVGKRKHTPPNEKSDCRNDRIARRLKTVQSAMPTQPAPHIGAGWSLQVVPRRCGKQKDTYYFSPSGDRLRSMPEVRRYLERGLVNSVESPKKAVPVAIANNASDEGKSSLEFGSERPLKKIPAHRLIIGYTAKKETAETDSKRRREDMLMESLEHRRILLRNVKAGRLAAERNLDGKLAGGYAWDSASPPTLDTKTRLEREKAVFYDEMSAAAELDAPPRLCKRVRGSSRETDSDEDFELVQEDEDDSQSDDEDSVESEDLEGFDALASAAADAADEEPRIPVRRTRWESMWEEKFNELVEFKKVHGHCDVKQRSKNNTELGRFVKKMREYKNKYDKQQYNGSVLTPSRIARLDELGFTWNRRDGQHIKSFDDRMQELAAFKAEHGHADIPRSLEDNMSLARWAHVVRQSYRQIQKGGKPALALTREMIERLEAIGFRLRVKERGKIKQVPFEERLRSLAEFKDVHGHVNVGDDSNLARFCNQMRVARRAPQPGVTMKLTQDRISALDALGFEWEPQKKKRRKARRDIMTAQYDDEETSAVHRPVLVPGDFQPASLFCDWLGERKSKWKHSRDRPRKDPPLESDQTPTRPQEFHNSGRKRRRKHSDARYNMTAQYDDEESSAVHRLVLVPGSFQPALLFCDWLEYRKSKWKQSRVRPRNPPLGTDQTSTNVRGRLLSGRKRRRMHSDDGAPMIDTCAHPRRSERILELKRFFDEHGKLPTPQSDKGLSLFCYSLRSEFKTQEKTC</sequence>
<dbReference type="Pfam" id="PF01429">
    <property type="entry name" value="MBD"/>
    <property type="match status" value="1"/>
</dbReference>
<reference evidence="3 4" key="1">
    <citation type="journal article" date="2012" name="Genome Biol.">
        <title>Genome and low-iron response of an oceanic diatom adapted to chronic iron limitation.</title>
        <authorList>
            <person name="Lommer M."/>
            <person name="Specht M."/>
            <person name="Roy A.S."/>
            <person name="Kraemer L."/>
            <person name="Andreson R."/>
            <person name="Gutowska M.A."/>
            <person name="Wolf J."/>
            <person name="Bergner S.V."/>
            <person name="Schilhabel M.B."/>
            <person name="Klostermeier U.C."/>
            <person name="Beiko R.G."/>
            <person name="Rosenstiel P."/>
            <person name="Hippler M."/>
            <person name="Laroche J."/>
        </authorList>
    </citation>
    <scope>NUCLEOTIDE SEQUENCE [LARGE SCALE GENOMIC DNA]</scope>
    <source>
        <strain evidence="3 4">CCMP1005</strain>
    </source>
</reference>
<dbReference type="AlphaFoldDB" id="K0SQF4"/>
<organism evidence="3 4">
    <name type="scientific">Thalassiosira oceanica</name>
    <name type="common">Marine diatom</name>
    <dbReference type="NCBI Taxonomy" id="159749"/>
    <lineage>
        <taxon>Eukaryota</taxon>
        <taxon>Sar</taxon>
        <taxon>Stramenopiles</taxon>
        <taxon>Ochrophyta</taxon>
        <taxon>Bacillariophyta</taxon>
        <taxon>Coscinodiscophyceae</taxon>
        <taxon>Thalassiosirophycidae</taxon>
        <taxon>Thalassiosirales</taxon>
        <taxon>Thalassiosiraceae</taxon>
        <taxon>Thalassiosira</taxon>
    </lineage>
</organism>
<dbReference type="InterPro" id="IPR005114">
    <property type="entry name" value="Helicase_assoc"/>
</dbReference>
<name>K0SQF4_THAOC</name>
<comment type="caution">
    <text evidence="3">The sequence shown here is derived from an EMBL/GenBank/DDBJ whole genome shotgun (WGS) entry which is preliminary data.</text>
</comment>
<evidence type="ECO:0000256" key="1">
    <source>
        <dbReference type="SAM" id="MobiDB-lite"/>
    </source>
</evidence>
<feature type="compositionally biased region" description="Basic and acidic residues" evidence="1">
    <location>
        <begin position="23"/>
        <end position="33"/>
    </location>
</feature>
<feature type="compositionally biased region" description="Basic residues" evidence="1">
    <location>
        <begin position="11"/>
        <end position="22"/>
    </location>
</feature>
<dbReference type="InterPro" id="IPR001739">
    <property type="entry name" value="Methyl_CpG_DNA-bd"/>
</dbReference>
<evidence type="ECO:0000313" key="3">
    <source>
        <dbReference type="EMBL" id="EJK67610.1"/>
    </source>
</evidence>
<dbReference type="GO" id="GO:0003677">
    <property type="term" value="F:DNA binding"/>
    <property type="evidence" value="ECO:0007669"/>
    <property type="project" value="InterPro"/>
</dbReference>
<dbReference type="PANTHER" id="PTHR33418:SF1">
    <property type="entry name" value="HELICASE-ASSOCIATED DOMAIN-CONTAINING PROTEIN"/>
    <property type="match status" value="1"/>
</dbReference>
<keyword evidence="4" id="KW-1185">Reference proteome</keyword>
<dbReference type="SMART" id="SM00391">
    <property type="entry name" value="MBD"/>
    <property type="match status" value="1"/>
</dbReference>
<feature type="compositionally biased region" description="Basic residues" evidence="1">
    <location>
        <begin position="610"/>
        <end position="619"/>
    </location>
</feature>
<gene>
    <name evidence="3" type="ORF">THAOC_11332</name>
</gene>
<feature type="region of interest" description="Disordered" evidence="1">
    <location>
        <begin position="1"/>
        <end position="33"/>
    </location>
</feature>
<feature type="domain" description="MBD" evidence="2">
    <location>
        <begin position="44"/>
        <end position="115"/>
    </location>
</feature>
<dbReference type="Proteomes" id="UP000266841">
    <property type="component" value="Unassembled WGS sequence"/>
</dbReference>